<dbReference type="STRING" id="105231.A0A1Y1IHQ2"/>
<dbReference type="OrthoDB" id="4173905at2759"/>
<organism evidence="4 5">
    <name type="scientific">Klebsormidium nitens</name>
    <name type="common">Green alga</name>
    <name type="synonym">Ulothrix nitens</name>
    <dbReference type="NCBI Taxonomy" id="105231"/>
    <lineage>
        <taxon>Eukaryota</taxon>
        <taxon>Viridiplantae</taxon>
        <taxon>Streptophyta</taxon>
        <taxon>Klebsormidiophyceae</taxon>
        <taxon>Klebsormidiales</taxon>
        <taxon>Klebsormidiaceae</taxon>
        <taxon>Klebsormidium</taxon>
    </lineage>
</organism>
<dbReference type="InterPro" id="IPR018520">
    <property type="entry name" value="UPP_synth-like_CS"/>
</dbReference>
<dbReference type="SUPFAM" id="SSF64005">
    <property type="entry name" value="Undecaprenyl diphosphate synthase"/>
    <property type="match status" value="1"/>
</dbReference>
<evidence type="ECO:0000256" key="3">
    <source>
        <dbReference type="RuleBase" id="RU363018"/>
    </source>
</evidence>
<dbReference type="PROSITE" id="PS01066">
    <property type="entry name" value="UPP_SYNTHASE"/>
    <property type="match status" value="1"/>
</dbReference>
<accession>A0A1Y1IHQ2</accession>
<evidence type="ECO:0000313" key="4">
    <source>
        <dbReference type="EMBL" id="GAQ89029.1"/>
    </source>
</evidence>
<dbReference type="Pfam" id="PF01255">
    <property type="entry name" value="Prenyltransf"/>
    <property type="match status" value="1"/>
</dbReference>
<evidence type="ECO:0000256" key="1">
    <source>
        <dbReference type="ARBA" id="ARBA00005432"/>
    </source>
</evidence>
<dbReference type="OMA" id="DFRAPHF"/>
<sequence>MDGNRRYADRSKIDRRSGHVSGYASLMKTLEACLNLGVEVITVYAFSIDNFKRSPEEVSALMDLVEEKLIALAKETELINKYGICVKLVGNTSLLPEAVQRAGKHAEAVTGHHSRSRLNLALAYTSRDEIRHAVECVRDDFVAGSRPSSEVNQDPHAQSSGRPFQAAIEEHLYTSGCPPVDLLVRTSGEARLSNFLLWQSSSACLAFCQALWPEFSFRHLVWAVLEYQRAKPWL</sequence>
<dbReference type="Proteomes" id="UP000054558">
    <property type="component" value="Unassembled WGS sequence"/>
</dbReference>
<evidence type="ECO:0000313" key="5">
    <source>
        <dbReference type="Proteomes" id="UP000054558"/>
    </source>
</evidence>
<dbReference type="PANTHER" id="PTHR10291:SF43">
    <property type="entry name" value="DEHYDRODOLICHYL DIPHOSPHATE SYNTHASE COMPLEX SUBUNIT DHDDS"/>
    <property type="match status" value="1"/>
</dbReference>
<dbReference type="PANTHER" id="PTHR10291">
    <property type="entry name" value="DEHYDRODOLICHYL DIPHOSPHATE SYNTHASE FAMILY MEMBER"/>
    <property type="match status" value="1"/>
</dbReference>
<reference evidence="4 5" key="1">
    <citation type="journal article" date="2014" name="Nat. Commun.">
        <title>Klebsormidium flaccidum genome reveals primary factors for plant terrestrial adaptation.</title>
        <authorList>
            <person name="Hori K."/>
            <person name="Maruyama F."/>
            <person name="Fujisawa T."/>
            <person name="Togashi T."/>
            <person name="Yamamoto N."/>
            <person name="Seo M."/>
            <person name="Sato S."/>
            <person name="Yamada T."/>
            <person name="Mori H."/>
            <person name="Tajima N."/>
            <person name="Moriyama T."/>
            <person name="Ikeuchi M."/>
            <person name="Watanabe M."/>
            <person name="Wada H."/>
            <person name="Kobayashi K."/>
            <person name="Saito M."/>
            <person name="Masuda T."/>
            <person name="Sasaki-Sekimoto Y."/>
            <person name="Mashiguchi K."/>
            <person name="Awai K."/>
            <person name="Shimojima M."/>
            <person name="Masuda S."/>
            <person name="Iwai M."/>
            <person name="Nobusawa T."/>
            <person name="Narise T."/>
            <person name="Kondo S."/>
            <person name="Saito H."/>
            <person name="Sato R."/>
            <person name="Murakawa M."/>
            <person name="Ihara Y."/>
            <person name="Oshima-Yamada Y."/>
            <person name="Ohtaka K."/>
            <person name="Satoh M."/>
            <person name="Sonobe K."/>
            <person name="Ishii M."/>
            <person name="Ohtani R."/>
            <person name="Kanamori-Sato M."/>
            <person name="Honoki R."/>
            <person name="Miyazaki D."/>
            <person name="Mochizuki H."/>
            <person name="Umetsu J."/>
            <person name="Higashi K."/>
            <person name="Shibata D."/>
            <person name="Kamiya Y."/>
            <person name="Sato N."/>
            <person name="Nakamura Y."/>
            <person name="Tabata S."/>
            <person name="Ida S."/>
            <person name="Kurokawa K."/>
            <person name="Ohta H."/>
        </authorList>
    </citation>
    <scope>NUCLEOTIDE SEQUENCE [LARGE SCALE GENOMIC DNA]</scope>
    <source>
        <strain evidence="4 5">NIES-2285</strain>
    </source>
</reference>
<name>A0A1Y1IHQ2_KLENI</name>
<dbReference type="GO" id="GO:0016765">
    <property type="term" value="F:transferase activity, transferring alkyl or aryl (other than methyl) groups"/>
    <property type="evidence" value="ECO:0007669"/>
    <property type="project" value="InterPro"/>
</dbReference>
<comment type="similarity">
    <text evidence="1 3">Belongs to the UPP synthase family.</text>
</comment>
<dbReference type="EMBL" id="DF237430">
    <property type="protein sequence ID" value="GAQ89029.1"/>
    <property type="molecule type" value="Genomic_DNA"/>
</dbReference>
<protein>
    <recommendedName>
        <fullName evidence="3">Alkyl transferase</fullName>
        <ecNumber evidence="3">2.5.1.-</ecNumber>
    </recommendedName>
</protein>
<keyword evidence="2 3" id="KW-0808">Transferase</keyword>
<dbReference type="AlphaFoldDB" id="A0A1Y1IHQ2"/>
<dbReference type="EC" id="2.5.1.-" evidence="3"/>
<dbReference type="InterPro" id="IPR001441">
    <property type="entry name" value="UPP_synth-like"/>
</dbReference>
<gene>
    <name evidence="4" type="ORF">KFL_004810020</name>
</gene>
<dbReference type="GO" id="GO:0016094">
    <property type="term" value="P:polyprenol biosynthetic process"/>
    <property type="evidence" value="ECO:0000318"/>
    <property type="project" value="GO_Central"/>
</dbReference>
<evidence type="ECO:0000256" key="2">
    <source>
        <dbReference type="ARBA" id="ARBA00022679"/>
    </source>
</evidence>
<dbReference type="CDD" id="cd00475">
    <property type="entry name" value="Cis_IPPS"/>
    <property type="match status" value="1"/>
</dbReference>
<dbReference type="Gene3D" id="3.40.1180.10">
    <property type="entry name" value="Decaprenyl diphosphate synthase-like"/>
    <property type="match status" value="1"/>
</dbReference>
<dbReference type="GO" id="GO:0005783">
    <property type="term" value="C:endoplasmic reticulum"/>
    <property type="evidence" value="ECO:0000318"/>
    <property type="project" value="GO_Central"/>
</dbReference>
<proteinExistence type="inferred from homology"/>
<dbReference type="InterPro" id="IPR036424">
    <property type="entry name" value="UPP_synth-like_sf"/>
</dbReference>
<keyword evidence="5" id="KW-1185">Reference proteome</keyword>
<dbReference type="NCBIfam" id="TIGR00055">
    <property type="entry name" value="uppS"/>
    <property type="match status" value="1"/>
</dbReference>